<evidence type="ECO:0000256" key="9">
    <source>
        <dbReference type="ARBA" id="ARBA00071212"/>
    </source>
</evidence>
<reference evidence="15" key="2">
    <citation type="submission" date="2023-11" db="UniProtKB">
        <authorList>
            <consortium name="WormBaseParasite"/>
        </authorList>
    </citation>
    <scope>IDENTIFICATION</scope>
</reference>
<comment type="similarity">
    <text evidence="2">Belongs to the Clp1 family. NOL9/GRC3 subfamily.</text>
</comment>
<evidence type="ECO:0000313" key="15">
    <source>
        <dbReference type="WBParaSite" id="TREG1_83960.1"/>
    </source>
</evidence>
<dbReference type="GO" id="GO:0005524">
    <property type="term" value="F:ATP binding"/>
    <property type="evidence" value="ECO:0007669"/>
    <property type="project" value="UniProtKB-KW"/>
</dbReference>
<proteinExistence type="inferred from homology"/>
<evidence type="ECO:0000256" key="10">
    <source>
        <dbReference type="SAM" id="MobiDB-lite"/>
    </source>
</evidence>
<dbReference type="Gene3D" id="3.40.50.300">
    <property type="entry name" value="P-loop containing nucleotide triphosphate hydrolases"/>
    <property type="match status" value="1"/>
</dbReference>
<evidence type="ECO:0000256" key="5">
    <source>
        <dbReference type="ARBA" id="ARBA00022741"/>
    </source>
</evidence>
<evidence type="ECO:0000256" key="3">
    <source>
        <dbReference type="ARBA" id="ARBA00022552"/>
    </source>
</evidence>
<feature type="region of interest" description="Disordered" evidence="10">
    <location>
        <begin position="693"/>
        <end position="731"/>
    </location>
</feature>
<keyword evidence="7" id="KW-0067">ATP-binding</keyword>
<dbReference type="InterPro" id="IPR045116">
    <property type="entry name" value="Clp1/Grc3"/>
</dbReference>
<keyword evidence="5" id="KW-0547">Nucleotide-binding</keyword>
<keyword evidence="4" id="KW-0808">Transferase</keyword>
<comment type="subcellular location">
    <subcellularLocation>
        <location evidence="1">Nucleus</location>
        <location evidence="1">Nucleolus</location>
    </subcellularLocation>
</comment>
<feature type="domain" description="NOL9 N-terminal" evidence="12">
    <location>
        <begin position="63"/>
        <end position="151"/>
    </location>
</feature>
<feature type="region of interest" description="Disordered" evidence="10">
    <location>
        <begin position="1"/>
        <end position="29"/>
    </location>
</feature>
<evidence type="ECO:0000256" key="4">
    <source>
        <dbReference type="ARBA" id="ARBA00022679"/>
    </source>
</evidence>
<feature type="domain" description="NOL9 C-terminal" evidence="13">
    <location>
        <begin position="588"/>
        <end position="670"/>
    </location>
</feature>
<dbReference type="PANTHER" id="PTHR12755">
    <property type="entry name" value="CLEAVAGE/POLYADENYLATION FACTOR IA SUBUNIT CLP1P"/>
    <property type="match status" value="1"/>
</dbReference>
<dbReference type="WBParaSite" id="TREG1_83960.1">
    <property type="protein sequence ID" value="TREG1_83960.1"/>
    <property type="gene ID" value="TREG1_83960"/>
</dbReference>
<dbReference type="Pfam" id="PF25467">
    <property type="entry name" value="NOL9_C"/>
    <property type="match status" value="1"/>
</dbReference>
<keyword evidence="8" id="KW-0539">Nucleus</keyword>
<dbReference type="Pfam" id="PF24419">
    <property type="entry name" value="Cupin_NOL9"/>
    <property type="match status" value="1"/>
</dbReference>
<dbReference type="InterPro" id="IPR027417">
    <property type="entry name" value="P-loop_NTPase"/>
</dbReference>
<dbReference type="GO" id="GO:0000448">
    <property type="term" value="P:cleavage in ITS2 between 5.8S rRNA and LSU-rRNA of tricistronic rRNA transcript (SSU-rRNA, 5.8S rRNA, LSU-rRNA)"/>
    <property type="evidence" value="ECO:0007669"/>
    <property type="project" value="TreeGrafter"/>
</dbReference>
<reference evidence="14" key="1">
    <citation type="submission" date="2022-06" db="EMBL/GenBank/DDBJ databases">
        <authorList>
            <person name="Berger JAMES D."/>
            <person name="Berger JAMES D."/>
        </authorList>
    </citation>
    <scope>NUCLEOTIDE SEQUENCE [LARGE SCALE GENOMIC DNA]</scope>
</reference>
<dbReference type="GO" id="GO:0051731">
    <property type="term" value="F:polynucleotide 5'-hydroxyl-kinase activity"/>
    <property type="evidence" value="ECO:0007669"/>
    <property type="project" value="InterPro"/>
</dbReference>
<feature type="compositionally biased region" description="Basic residues" evidence="10">
    <location>
        <begin position="7"/>
        <end position="19"/>
    </location>
</feature>
<keyword evidence="6" id="KW-0418">Kinase</keyword>
<dbReference type="AlphaFoldDB" id="A0AA85K863"/>
<dbReference type="PANTHER" id="PTHR12755:SF3">
    <property type="entry name" value="POLYNUCLEOTIDE 5'-HYDROXYL-KINASE NOL9"/>
    <property type="match status" value="1"/>
</dbReference>
<dbReference type="InterPro" id="IPR032319">
    <property type="entry name" value="CLP1_P"/>
</dbReference>
<evidence type="ECO:0000313" key="14">
    <source>
        <dbReference type="Proteomes" id="UP000050795"/>
    </source>
</evidence>
<evidence type="ECO:0000256" key="1">
    <source>
        <dbReference type="ARBA" id="ARBA00004604"/>
    </source>
</evidence>
<evidence type="ECO:0000259" key="11">
    <source>
        <dbReference type="Pfam" id="PF16575"/>
    </source>
</evidence>
<keyword evidence="3" id="KW-0698">rRNA processing</keyword>
<dbReference type="InterPro" id="IPR057570">
    <property type="entry name" value="NOL9_C"/>
</dbReference>
<dbReference type="InterPro" id="IPR057573">
    <property type="entry name" value="NOL9_N"/>
</dbReference>
<evidence type="ECO:0000259" key="12">
    <source>
        <dbReference type="Pfam" id="PF24419"/>
    </source>
</evidence>
<keyword evidence="14" id="KW-1185">Reference proteome</keyword>
<evidence type="ECO:0000256" key="6">
    <source>
        <dbReference type="ARBA" id="ARBA00022777"/>
    </source>
</evidence>
<name>A0AA85K863_TRIRE</name>
<dbReference type="Proteomes" id="UP000050795">
    <property type="component" value="Unassembled WGS sequence"/>
</dbReference>
<evidence type="ECO:0000259" key="13">
    <source>
        <dbReference type="Pfam" id="PF25467"/>
    </source>
</evidence>
<evidence type="ECO:0000256" key="7">
    <source>
        <dbReference type="ARBA" id="ARBA00022840"/>
    </source>
</evidence>
<evidence type="ECO:0000256" key="8">
    <source>
        <dbReference type="ARBA" id="ARBA00023242"/>
    </source>
</evidence>
<accession>A0AA85K863</accession>
<feature type="domain" description="Clp1 P-loop" evidence="11">
    <location>
        <begin position="257"/>
        <end position="402"/>
    </location>
</feature>
<dbReference type="GO" id="GO:0005730">
    <property type="term" value="C:nucleolus"/>
    <property type="evidence" value="ECO:0007669"/>
    <property type="project" value="UniProtKB-SubCell"/>
</dbReference>
<evidence type="ECO:0000256" key="2">
    <source>
        <dbReference type="ARBA" id="ARBA00011003"/>
    </source>
</evidence>
<protein>
    <recommendedName>
        <fullName evidence="9">Polynucleotide 5'-hydroxyl-kinase NOL9</fullName>
    </recommendedName>
</protein>
<sequence>MSDHGHTLKSHKNTRKRTHKSLDRIPSDNSSVSMTISVECFNNQQGKAITYRPKLPSKYSCSCFILLDEASHLAIFGKSKLMHLCGPEISILGGTLRPDFTRTLVLYSPTSHTPISIEQCKCNSRNGYSNTDVIGQLQSVEIKVALRNICDPDDVRCIIQRLVSELDSIQGYVSILLFTPFESRVLDSVSEVKRFRFLFHLPPQGAILHFSSAHSLGFNFYDHDGCFGYQTSPEILSISEKFNVSHEKSPRKILICGPKGAGKSSLLRFLCNRALSDMENSRMDHIAILDCDVGQPEFTPSGMISLSLLKFPVFGPPFTHVLSADVDVICQCFVGCISPSDDPSFYLKCLEFVYGAYSSLPEPKPCLIVNTMGWMQGLGLTLLLEQILLVKPDLVIQLHLPGPSYSRTNSPDLDGSSLKTIDTWKCRDISNETFHHDVLLIESKAKSYAENALIDQRCHLSPPDHRDLMMLTYFISSLSNAHTSLPPRLKNEPLGHPVAHVLDCIPYLVPVVPSSSHQDTFEEKLNEQGSVVCDDSIRFSDIDHNTLQTTDSPCSGREESQSQLAFRIMRPDSNIFEKDSSPLILNADDLLSCINATLVALCVVPQNLIREPNSECSYRWIESNPVCECMGLAICRAIDPSARVIYLTTGVPQDKLLKVTGILRGNVNLPNCFFLEQPFFRTRSDNDTPFLPYLGPSNTQGKGRMALPSRRSYPKTMHHDTHRMGTSEIME</sequence>
<organism evidence="14 15">
    <name type="scientific">Trichobilharzia regenti</name>
    <name type="common">Nasal bird schistosome</name>
    <dbReference type="NCBI Taxonomy" id="157069"/>
    <lineage>
        <taxon>Eukaryota</taxon>
        <taxon>Metazoa</taxon>
        <taxon>Spiralia</taxon>
        <taxon>Lophotrochozoa</taxon>
        <taxon>Platyhelminthes</taxon>
        <taxon>Trematoda</taxon>
        <taxon>Digenea</taxon>
        <taxon>Strigeidida</taxon>
        <taxon>Schistosomatoidea</taxon>
        <taxon>Schistosomatidae</taxon>
        <taxon>Trichobilharzia</taxon>
    </lineage>
</organism>
<dbReference type="Pfam" id="PF16575">
    <property type="entry name" value="CLP1_P"/>
    <property type="match status" value="1"/>
</dbReference>